<proteinExistence type="predicted"/>
<feature type="compositionally biased region" description="Basic and acidic residues" evidence="1">
    <location>
        <begin position="1"/>
        <end position="11"/>
    </location>
</feature>
<evidence type="ECO:0000256" key="1">
    <source>
        <dbReference type="SAM" id="MobiDB-lite"/>
    </source>
</evidence>
<dbReference type="STRING" id="5466.A0A4R8RSX2"/>
<feature type="region of interest" description="Disordered" evidence="1">
    <location>
        <begin position="152"/>
        <end position="214"/>
    </location>
</feature>
<dbReference type="EMBL" id="RYZW01000007">
    <property type="protein sequence ID" value="TDZ73094.1"/>
    <property type="molecule type" value="Genomic_DNA"/>
</dbReference>
<keyword evidence="2" id="KW-0812">Transmembrane</keyword>
<feature type="compositionally biased region" description="Acidic residues" evidence="1">
    <location>
        <begin position="135"/>
        <end position="144"/>
    </location>
</feature>
<dbReference type="Proteomes" id="UP000295703">
    <property type="component" value="Unassembled WGS sequence"/>
</dbReference>
<comment type="caution">
    <text evidence="3">The sequence shown here is derived from an EMBL/GenBank/DDBJ whole genome shotgun (WGS) entry which is preliminary data.</text>
</comment>
<feature type="region of interest" description="Disordered" evidence="1">
    <location>
        <begin position="1"/>
        <end position="114"/>
    </location>
</feature>
<feature type="compositionally biased region" description="Basic residues" evidence="1">
    <location>
        <begin position="69"/>
        <end position="79"/>
    </location>
</feature>
<feature type="compositionally biased region" description="Polar residues" evidence="1">
    <location>
        <begin position="190"/>
        <end position="202"/>
    </location>
</feature>
<feature type="compositionally biased region" description="Acidic residues" evidence="1">
    <location>
        <begin position="99"/>
        <end position="108"/>
    </location>
</feature>
<gene>
    <name evidence="3" type="ORF">CTRI78_v001268</name>
</gene>
<keyword evidence="2" id="KW-1133">Transmembrane helix</keyword>
<feature type="transmembrane region" description="Helical" evidence="2">
    <location>
        <begin position="343"/>
        <end position="367"/>
    </location>
</feature>
<keyword evidence="4" id="KW-1185">Reference proteome</keyword>
<feature type="compositionally biased region" description="Polar residues" evidence="1">
    <location>
        <begin position="279"/>
        <end position="305"/>
    </location>
</feature>
<sequence>MDGQQQRDDRASPNWQNSRVSVNGARSAAGPHRRNDESWVEISSQPSSSSLSSIGDEIVTTGLRVGGAARRRRAHHHQPIPRSFHVDQTAIHAGTSSQEEYEESESEEDRCLTSSNENLQPAVRASFQQQSAQAESDDSDDGDEIATALGRVTDEPVFRPQPNAFSHPPAGLNRSHSANSAIHQHPHSSVRPSLSNRAQTRVSRGPPNFMSPAYQADNDAALRASLTTLLSCAAAARGLPKYKDAEQHGAPAHAGVGPSSQPVELRLMPESELMADRPPQSQSVSPSKTPARSRTATSSVPSSPKSDGVEKHKRTSSSQTRSSRATKKKKVSAGDDALISPTLLTWVVSAGVVVLVSVVGFGAGYVIGREVGRQEALSAAGAGVNASTVADSSSCGREVIRSSGGGLRRLRWGAGVGRSVVA</sequence>
<feature type="compositionally biased region" description="Low complexity" evidence="1">
    <location>
        <begin position="125"/>
        <end position="134"/>
    </location>
</feature>
<protein>
    <submittedName>
        <fullName evidence="3">Uncharacterized protein</fullName>
    </submittedName>
</protein>
<feature type="region of interest" description="Disordered" evidence="1">
    <location>
        <begin position="125"/>
        <end position="144"/>
    </location>
</feature>
<name>A0A4R8RSX2_COLTR</name>
<evidence type="ECO:0000256" key="2">
    <source>
        <dbReference type="SAM" id="Phobius"/>
    </source>
</evidence>
<keyword evidence="2" id="KW-0472">Membrane</keyword>
<dbReference type="AlphaFoldDB" id="A0A4R8RSX2"/>
<reference evidence="3 4" key="1">
    <citation type="submission" date="2018-12" db="EMBL/GenBank/DDBJ databases">
        <title>Genome sequence and assembly of Colletotrichum trifolii.</title>
        <authorList>
            <person name="Gan P."/>
            <person name="Shirasu K."/>
        </authorList>
    </citation>
    <scope>NUCLEOTIDE SEQUENCE [LARGE SCALE GENOMIC DNA]</scope>
    <source>
        <strain evidence="3 4">543-2</strain>
    </source>
</reference>
<evidence type="ECO:0000313" key="3">
    <source>
        <dbReference type="EMBL" id="TDZ73094.1"/>
    </source>
</evidence>
<feature type="compositionally biased region" description="Low complexity" evidence="1">
    <location>
        <begin position="40"/>
        <end position="53"/>
    </location>
</feature>
<feature type="region of interest" description="Disordered" evidence="1">
    <location>
        <begin position="275"/>
        <end position="333"/>
    </location>
</feature>
<evidence type="ECO:0000313" key="4">
    <source>
        <dbReference type="Proteomes" id="UP000295703"/>
    </source>
</evidence>
<accession>A0A4R8RSX2</accession>
<organism evidence="3 4">
    <name type="scientific">Colletotrichum trifolii</name>
    <dbReference type="NCBI Taxonomy" id="5466"/>
    <lineage>
        <taxon>Eukaryota</taxon>
        <taxon>Fungi</taxon>
        <taxon>Dikarya</taxon>
        <taxon>Ascomycota</taxon>
        <taxon>Pezizomycotina</taxon>
        <taxon>Sordariomycetes</taxon>
        <taxon>Hypocreomycetidae</taxon>
        <taxon>Glomerellales</taxon>
        <taxon>Glomerellaceae</taxon>
        <taxon>Colletotrichum</taxon>
        <taxon>Colletotrichum orbiculare species complex</taxon>
    </lineage>
</organism>